<feature type="compositionally biased region" description="Polar residues" evidence="1">
    <location>
        <begin position="10"/>
        <end position="27"/>
    </location>
</feature>
<gene>
    <name evidence="2" type="ORF">M413DRAFT_448286</name>
</gene>
<dbReference type="GO" id="GO:0008168">
    <property type="term" value="F:methyltransferase activity"/>
    <property type="evidence" value="ECO:0007669"/>
    <property type="project" value="TreeGrafter"/>
</dbReference>
<dbReference type="EMBL" id="KN831795">
    <property type="protein sequence ID" value="KIM37774.1"/>
    <property type="molecule type" value="Genomic_DNA"/>
</dbReference>
<keyword evidence="3" id="KW-1185">Reference proteome</keyword>
<dbReference type="InterPro" id="IPR029063">
    <property type="entry name" value="SAM-dependent_MTases_sf"/>
</dbReference>
<reference evidence="3" key="2">
    <citation type="submission" date="2015-01" db="EMBL/GenBank/DDBJ databases">
        <title>Evolutionary Origins and Diversification of the Mycorrhizal Mutualists.</title>
        <authorList>
            <consortium name="DOE Joint Genome Institute"/>
            <consortium name="Mycorrhizal Genomics Consortium"/>
            <person name="Kohler A."/>
            <person name="Kuo A."/>
            <person name="Nagy L.G."/>
            <person name="Floudas D."/>
            <person name="Copeland A."/>
            <person name="Barry K.W."/>
            <person name="Cichocki N."/>
            <person name="Veneault-Fourrey C."/>
            <person name="LaButti K."/>
            <person name="Lindquist E.A."/>
            <person name="Lipzen A."/>
            <person name="Lundell T."/>
            <person name="Morin E."/>
            <person name="Murat C."/>
            <person name="Riley R."/>
            <person name="Ohm R."/>
            <person name="Sun H."/>
            <person name="Tunlid A."/>
            <person name="Henrissat B."/>
            <person name="Grigoriev I.V."/>
            <person name="Hibbett D.S."/>
            <person name="Martin F."/>
        </authorList>
    </citation>
    <scope>NUCLEOTIDE SEQUENCE [LARGE SCALE GENOMIC DNA]</scope>
    <source>
        <strain evidence="3">h7</strain>
    </source>
</reference>
<dbReference type="CDD" id="cd02440">
    <property type="entry name" value="AdoMet_MTases"/>
    <property type="match status" value="1"/>
</dbReference>
<proteinExistence type="predicted"/>
<dbReference type="HOGENOM" id="CLU_010595_5_2_1"/>
<dbReference type="AlphaFoldDB" id="A0A0C3C0G9"/>
<dbReference type="Proteomes" id="UP000053424">
    <property type="component" value="Unassembled WGS sequence"/>
</dbReference>
<dbReference type="STRING" id="686832.A0A0C3C0G9"/>
<name>A0A0C3C0G9_HEBCY</name>
<dbReference type="Gene3D" id="3.40.50.150">
    <property type="entry name" value="Vaccinia Virus protein VP39"/>
    <property type="match status" value="1"/>
</dbReference>
<evidence type="ECO:0008006" key="4">
    <source>
        <dbReference type="Google" id="ProtNLM"/>
    </source>
</evidence>
<reference evidence="2 3" key="1">
    <citation type="submission" date="2014-04" db="EMBL/GenBank/DDBJ databases">
        <authorList>
            <consortium name="DOE Joint Genome Institute"/>
            <person name="Kuo A."/>
            <person name="Gay G."/>
            <person name="Dore J."/>
            <person name="Kohler A."/>
            <person name="Nagy L.G."/>
            <person name="Floudas D."/>
            <person name="Copeland A."/>
            <person name="Barry K.W."/>
            <person name="Cichocki N."/>
            <person name="Veneault-Fourrey C."/>
            <person name="LaButti K."/>
            <person name="Lindquist E.A."/>
            <person name="Lipzen A."/>
            <person name="Lundell T."/>
            <person name="Morin E."/>
            <person name="Murat C."/>
            <person name="Sun H."/>
            <person name="Tunlid A."/>
            <person name="Henrissat B."/>
            <person name="Grigoriev I.V."/>
            <person name="Hibbett D.S."/>
            <person name="Martin F."/>
            <person name="Nordberg H.P."/>
            <person name="Cantor M.N."/>
            <person name="Hua S.X."/>
        </authorList>
    </citation>
    <scope>NUCLEOTIDE SEQUENCE [LARGE SCALE GENOMIC DNA]</scope>
    <source>
        <strain evidence="3">h7</strain>
    </source>
</reference>
<dbReference type="Pfam" id="PF13489">
    <property type="entry name" value="Methyltransf_23"/>
    <property type="match status" value="1"/>
</dbReference>
<accession>A0A0C3C0G9</accession>
<evidence type="ECO:0000313" key="2">
    <source>
        <dbReference type="EMBL" id="KIM37774.1"/>
    </source>
</evidence>
<sequence length="367" mass="41453">MDIDDAASDVFSTTSEGPPSSVAYSNGRTMTTASSYEIDPATRSNSPMSVISLTDSMRETILYRHEYGRGLNNYSEIYRLPVDDEEFERLDIQHAMFVDIMGGKYAPPMADVMRDDIPGETKACLDLGCGSGSWILDVAHDFPNCSAVAVDLIPMQASVMPPNLRSEVDDINLGLEHFYGDFNVVHTRLIASGIRDYHLLIDQIAQVLRPGGLIDIAETDRYLYDSNRQRFDVDTNELGPPWCARWMAFLRAATQDRGAGIDAATHLHRWVSENPNFEDIVSMDYWLPMIPPIREDAEQSDSQRRFLRRMKTIVTGFLRSGRPMLLGSGVPEHIVDEMESNSLKEMAEARLPQYTRIQRVYARKRSN</sequence>
<dbReference type="SUPFAM" id="SSF53335">
    <property type="entry name" value="S-adenosyl-L-methionine-dependent methyltransferases"/>
    <property type="match status" value="1"/>
</dbReference>
<feature type="region of interest" description="Disordered" evidence="1">
    <location>
        <begin position="1"/>
        <end position="27"/>
    </location>
</feature>
<dbReference type="PANTHER" id="PTHR43591">
    <property type="entry name" value="METHYLTRANSFERASE"/>
    <property type="match status" value="1"/>
</dbReference>
<evidence type="ECO:0000313" key="3">
    <source>
        <dbReference type="Proteomes" id="UP000053424"/>
    </source>
</evidence>
<organism evidence="2 3">
    <name type="scientific">Hebeloma cylindrosporum</name>
    <dbReference type="NCBI Taxonomy" id="76867"/>
    <lineage>
        <taxon>Eukaryota</taxon>
        <taxon>Fungi</taxon>
        <taxon>Dikarya</taxon>
        <taxon>Basidiomycota</taxon>
        <taxon>Agaricomycotina</taxon>
        <taxon>Agaricomycetes</taxon>
        <taxon>Agaricomycetidae</taxon>
        <taxon>Agaricales</taxon>
        <taxon>Agaricineae</taxon>
        <taxon>Hymenogastraceae</taxon>
        <taxon>Hebeloma</taxon>
    </lineage>
</organism>
<dbReference type="PANTHER" id="PTHR43591:SF24">
    <property type="entry name" value="2-METHOXY-6-POLYPRENYL-1,4-BENZOQUINOL METHYLASE, MITOCHONDRIAL"/>
    <property type="match status" value="1"/>
</dbReference>
<protein>
    <recommendedName>
        <fullName evidence="4">Methyltransferase domain-containing protein</fullName>
    </recommendedName>
</protein>
<evidence type="ECO:0000256" key="1">
    <source>
        <dbReference type="SAM" id="MobiDB-lite"/>
    </source>
</evidence>
<dbReference type="OrthoDB" id="2013972at2759"/>